<accession>A0ABV7FN40</accession>
<keyword evidence="8" id="KW-0408">Iron</keyword>
<dbReference type="PANTHER" id="PTHR43105:SF4">
    <property type="entry name" value="PROTEIN YDEP"/>
    <property type="match status" value="1"/>
</dbReference>
<reference evidence="13" key="1">
    <citation type="journal article" date="2019" name="Int. J. Syst. Evol. Microbiol.">
        <title>The Global Catalogue of Microorganisms (GCM) 10K type strain sequencing project: providing services to taxonomists for standard genome sequencing and annotation.</title>
        <authorList>
            <consortium name="The Broad Institute Genomics Platform"/>
            <consortium name="The Broad Institute Genome Sequencing Center for Infectious Disease"/>
            <person name="Wu L."/>
            <person name="Ma J."/>
        </authorList>
    </citation>
    <scope>NUCLEOTIDE SEQUENCE [LARGE SCALE GENOMIC DNA]</scope>
    <source>
        <strain evidence="13">KCTC 52473</strain>
    </source>
</reference>
<dbReference type="InterPro" id="IPR050123">
    <property type="entry name" value="Prok_molybdopt-oxidoreductase"/>
</dbReference>
<dbReference type="Pfam" id="PF01568">
    <property type="entry name" value="Molydop_binding"/>
    <property type="match status" value="1"/>
</dbReference>
<keyword evidence="6" id="KW-0479">Metal-binding</keyword>
<dbReference type="InterPro" id="IPR009010">
    <property type="entry name" value="Asp_de-COase-like_dom_sf"/>
</dbReference>
<evidence type="ECO:0000256" key="4">
    <source>
        <dbReference type="ARBA" id="ARBA00022485"/>
    </source>
</evidence>
<protein>
    <submittedName>
        <fullName evidence="12">FdhF/YdeP family oxidoreductase</fullName>
    </submittedName>
</protein>
<dbReference type="NCBIfam" id="TIGR01701">
    <property type="entry name" value="Fdhalpha-like"/>
    <property type="match status" value="1"/>
</dbReference>
<dbReference type="Proteomes" id="UP001595478">
    <property type="component" value="Unassembled WGS sequence"/>
</dbReference>
<dbReference type="Gene3D" id="3.40.228.10">
    <property type="entry name" value="Dimethylsulfoxide Reductase, domain 2"/>
    <property type="match status" value="1"/>
</dbReference>
<dbReference type="PANTHER" id="PTHR43105">
    <property type="entry name" value="RESPIRATORY NITRATE REDUCTASE"/>
    <property type="match status" value="1"/>
</dbReference>
<evidence type="ECO:0000313" key="13">
    <source>
        <dbReference type="Proteomes" id="UP001595478"/>
    </source>
</evidence>
<evidence type="ECO:0000259" key="11">
    <source>
        <dbReference type="Pfam" id="PF01568"/>
    </source>
</evidence>
<evidence type="ECO:0000256" key="3">
    <source>
        <dbReference type="ARBA" id="ARBA00010312"/>
    </source>
</evidence>
<evidence type="ECO:0000313" key="12">
    <source>
        <dbReference type="EMBL" id="MFC3120668.1"/>
    </source>
</evidence>
<dbReference type="InterPro" id="IPR037951">
    <property type="entry name" value="MopB_CT_YdeP"/>
</dbReference>
<dbReference type="SUPFAM" id="SSF50692">
    <property type="entry name" value="ADC-like"/>
    <property type="match status" value="1"/>
</dbReference>
<dbReference type="Gene3D" id="3.40.50.740">
    <property type="match status" value="1"/>
</dbReference>
<evidence type="ECO:0000256" key="6">
    <source>
        <dbReference type="ARBA" id="ARBA00022723"/>
    </source>
</evidence>
<evidence type="ECO:0000256" key="9">
    <source>
        <dbReference type="ARBA" id="ARBA00023014"/>
    </source>
</evidence>
<name>A0ABV7FN40_9ALTE</name>
<dbReference type="Pfam" id="PF00384">
    <property type="entry name" value="Molybdopterin"/>
    <property type="match status" value="1"/>
</dbReference>
<dbReference type="RefSeq" id="WP_376918800.1">
    <property type="nucleotide sequence ID" value="NZ_JBHRSW010000005.1"/>
</dbReference>
<keyword evidence="13" id="KW-1185">Reference proteome</keyword>
<keyword evidence="7" id="KW-0560">Oxidoreductase</keyword>
<comment type="similarity">
    <text evidence="3">Belongs to the prokaryotic molybdopterin-containing oxidoreductase family.</text>
</comment>
<dbReference type="InterPro" id="IPR006656">
    <property type="entry name" value="Mopterin_OxRdtase"/>
</dbReference>
<keyword evidence="4" id="KW-0004">4Fe-4S</keyword>
<comment type="cofactor">
    <cofactor evidence="2">
        <name>[4Fe-4S] cluster</name>
        <dbReference type="ChEBI" id="CHEBI:49883"/>
    </cofactor>
</comment>
<dbReference type="InterPro" id="IPR006657">
    <property type="entry name" value="MoPterin_dinucl-bd_dom"/>
</dbReference>
<comment type="caution">
    <text evidence="12">The sequence shown here is derived from an EMBL/GenBank/DDBJ whole genome shotgun (WGS) entry which is preliminary data.</text>
</comment>
<evidence type="ECO:0000256" key="7">
    <source>
        <dbReference type="ARBA" id="ARBA00023002"/>
    </source>
</evidence>
<gene>
    <name evidence="12" type="ORF">ACFOHL_03475</name>
</gene>
<dbReference type="EMBL" id="JBHRSW010000005">
    <property type="protein sequence ID" value="MFC3120668.1"/>
    <property type="molecule type" value="Genomic_DNA"/>
</dbReference>
<evidence type="ECO:0000256" key="5">
    <source>
        <dbReference type="ARBA" id="ARBA00022505"/>
    </source>
</evidence>
<dbReference type="SUPFAM" id="SSF53706">
    <property type="entry name" value="Formate dehydrogenase/DMSO reductase, domains 1-3"/>
    <property type="match status" value="1"/>
</dbReference>
<evidence type="ECO:0000256" key="2">
    <source>
        <dbReference type="ARBA" id="ARBA00001966"/>
    </source>
</evidence>
<dbReference type="PIRSF" id="PIRSF000144">
    <property type="entry name" value="CbbBc"/>
    <property type="match status" value="1"/>
</dbReference>
<feature type="domain" description="Molybdopterin oxidoreductase" evidence="10">
    <location>
        <begin position="109"/>
        <end position="480"/>
    </location>
</feature>
<dbReference type="CDD" id="cd02767">
    <property type="entry name" value="MopB_ydeP"/>
    <property type="match status" value="1"/>
</dbReference>
<dbReference type="InterPro" id="IPR041953">
    <property type="entry name" value="YdeP_MopB"/>
</dbReference>
<dbReference type="InterPro" id="IPR010046">
    <property type="entry name" value="Mopterin_OxRdtse_a_bac"/>
</dbReference>
<organism evidence="12 13">
    <name type="scientific">Agaribacter flavus</name>
    <dbReference type="NCBI Taxonomy" id="1902781"/>
    <lineage>
        <taxon>Bacteria</taxon>
        <taxon>Pseudomonadati</taxon>
        <taxon>Pseudomonadota</taxon>
        <taxon>Gammaproteobacteria</taxon>
        <taxon>Alteromonadales</taxon>
        <taxon>Alteromonadaceae</taxon>
        <taxon>Agaribacter</taxon>
    </lineage>
</organism>
<keyword evidence="9" id="KW-0411">Iron-sulfur</keyword>
<feature type="domain" description="Molybdopterin dinucleotide-binding" evidence="11">
    <location>
        <begin position="643"/>
        <end position="728"/>
    </location>
</feature>
<dbReference type="CDD" id="cd02787">
    <property type="entry name" value="MopB_CT_ydeP"/>
    <property type="match status" value="1"/>
</dbReference>
<sequence>MKDNKITINKPNKAGGMPSVTSTFKQLVQSRRVKSNIKNLLKVNKAGGFDCPGCAWGDSTEGMLHFCENGAKAIAWESTEQTVGPEFFAKYSVQKLKKQSDYWLEYQGRLTHPMRYSKESGHYEEISWQDAFALIGSKLKSLASPNEVEFYTSGRASNEASYLYQLFGRSLGTNNFPDCSNMCHEASGVALSKSVGVGKGTVVLDDFYAADAIFVYGQNPGTNHPRMMNALRKAVKGGCKIITINNLKEVALEKFASPQNPVELLTSKSVDISHLYLCPKLGGDMAFIRGLAKTIFERYPDSIHCDFVYDHTQGFEDYAKAVKQTSWESIVEQSGIDKQSIMQAANVFAHSKRVISTWAMGLTQHKHSVATIREIANLHLLTGQLGKNGAGLCPVRGHSNVQGNRTMGINEKPPQALLNNLSRVLDHAMPQEHGHNVYAALKALHNKQSKVLICLGGNLAAAAPDTEFTQQAIRAAELNVQISTKLNRTHLLVSEDALILPCLGRTEVDQQMAGEQKITVEDTFSMVHASAGNTAPISSLCMSETAIVANMAHSTLGANPIDWLDMASDYDKIRDLIAQTIEGFDGFNEKLNQPGGFHLVNAAAELRWNTASGKANFSDDALPDSLFSMATEALLQDNKATVLTLQTMRSHDQYNTTIYGMDDRYRGVKGNRNVLFMHPKDGEKLGLVDMERICIRSIWEDNVERQVKGFTVQFYDIPRGNVAGYYPELNPLVAFDSVGEDSFTPTSKSIPVIIEKEDTTTISVTQS</sequence>
<evidence type="ECO:0000256" key="1">
    <source>
        <dbReference type="ARBA" id="ARBA00001942"/>
    </source>
</evidence>
<evidence type="ECO:0000259" key="10">
    <source>
        <dbReference type="Pfam" id="PF00384"/>
    </source>
</evidence>
<comment type="cofactor">
    <cofactor evidence="1">
        <name>Mo-bis(molybdopterin guanine dinucleotide)</name>
        <dbReference type="ChEBI" id="CHEBI:60539"/>
    </cofactor>
</comment>
<proteinExistence type="inferred from homology"/>
<keyword evidence="5" id="KW-0500">Molybdenum</keyword>
<evidence type="ECO:0000256" key="8">
    <source>
        <dbReference type="ARBA" id="ARBA00023004"/>
    </source>
</evidence>